<dbReference type="RefSeq" id="XP_043038061.1">
    <property type="nucleotide sequence ID" value="XM_043184290.1"/>
</dbReference>
<dbReference type="EMBL" id="MU250540">
    <property type="protein sequence ID" value="KAG7444561.1"/>
    <property type="molecule type" value="Genomic_DNA"/>
</dbReference>
<keyword evidence="1" id="KW-0812">Transmembrane</keyword>
<organism evidence="2 3">
    <name type="scientific">Guyanagaster necrorhizus</name>
    <dbReference type="NCBI Taxonomy" id="856835"/>
    <lineage>
        <taxon>Eukaryota</taxon>
        <taxon>Fungi</taxon>
        <taxon>Dikarya</taxon>
        <taxon>Basidiomycota</taxon>
        <taxon>Agaricomycotina</taxon>
        <taxon>Agaricomycetes</taxon>
        <taxon>Agaricomycetidae</taxon>
        <taxon>Agaricales</taxon>
        <taxon>Marasmiineae</taxon>
        <taxon>Physalacriaceae</taxon>
        <taxon>Guyanagaster</taxon>
    </lineage>
</organism>
<comment type="caution">
    <text evidence="2">The sequence shown here is derived from an EMBL/GenBank/DDBJ whole genome shotgun (WGS) entry which is preliminary data.</text>
</comment>
<name>A0A9P8AR63_9AGAR</name>
<keyword evidence="3" id="KW-1185">Reference proteome</keyword>
<keyword evidence="1" id="KW-1133">Transmembrane helix</keyword>
<accession>A0A9P8AR63</accession>
<dbReference type="Proteomes" id="UP000812287">
    <property type="component" value="Unassembled WGS sequence"/>
</dbReference>
<protein>
    <submittedName>
        <fullName evidence="2">Uncharacterized protein</fullName>
    </submittedName>
</protein>
<proteinExistence type="predicted"/>
<sequence>MAALHCFTKYQSPSPSAKFSDSFFDKLTFSSIVGLDYPSIALRYSLSNFVWDTDIPSTASSMLILPNDSCMISGGKISSNKDRTDYKIHQLSIQLVIHILSGSQVLWKVILMEVEMPHAKIHMQWLLRMQWYLDTGVAIAGFKAILVLTALVVSEKQRACKGEAVTVACKFMILPEAK</sequence>
<gene>
    <name evidence="2" type="ORF">BT62DRAFT_921331</name>
</gene>
<feature type="transmembrane region" description="Helical" evidence="1">
    <location>
        <begin position="131"/>
        <end position="153"/>
    </location>
</feature>
<dbReference type="GeneID" id="66106587"/>
<evidence type="ECO:0000256" key="1">
    <source>
        <dbReference type="SAM" id="Phobius"/>
    </source>
</evidence>
<reference evidence="2" key="1">
    <citation type="submission" date="2020-11" db="EMBL/GenBank/DDBJ databases">
        <title>Adaptations for nitrogen fixation in a non-lichenized fungal sporocarp promotes dispersal by wood-feeding termites.</title>
        <authorList>
            <consortium name="DOE Joint Genome Institute"/>
            <person name="Koch R.A."/>
            <person name="Yoon G."/>
            <person name="Arayal U."/>
            <person name="Lail K."/>
            <person name="Amirebrahimi M."/>
            <person name="Labutti K."/>
            <person name="Lipzen A."/>
            <person name="Riley R."/>
            <person name="Barry K."/>
            <person name="Henrissat B."/>
            <person name="Grigoriev I.V."/>
            <person name="Herr J.R."/>
            <person name="Aime M.C."/>
        </authorList>
    </citation>
    <scope>NUCLEOTIDE SEQUENCE</scope>
    <source>
        <strain evidence="2">MCA 3950</strain>
    </source>
</reference>
<dbReference type="OrthoDB" id="3048892at2759"/>
<evidence type="ECO:0000313" key="3">
    <source>
        <dbReference type="Proteomes" id="UP000812287"/>
    </source>
</evidence>
<evidence type="ECO:0000313" key="2">
    <source>
        <dbReference type="EMBL" id="KAG7444561.1"/>
    </source>
</evidence>
<dbReference type="AlphaFoldDB" id="A0A9P8AR63"/>
<keyword evidence="1" id="KW-0472">Membrane</keyword>